<dbReference type="EMBL" id="JACXVP010000004">
    <property type="protein sequence ID" value="KAG5609195.1"/>
    <property type="molecule type" value="Genomic_DNA"/>
</dbReference>
<dbReference type="Proteomes" id="UP000824120">
    <property type="component" value="Chromosome 4"/>
</dbReference>
<gene>
    <name evidence="2" type="ORF">H5410_020476</name>
</gene>
<feature type="region of interest" description="Disordered" evidence="1">
    <location>
        <begin position="68"/>
        <end position="102"/>
    </location>
</feature>
<evidence type="ECO:0000313" key="2">
    <source>
        <dbReference type="EMBL" id="KAG5609195.1"/>
    </source>
</evidence>
<comment type="caution">
    <text evidence="2">The sequence shown here is derived from an EMBL/GenBank/DDBJ whole genome shotgun (WGS) entry which is preliminary data.</text>
</comment>
<proteinExistence type="predicted"/>
<name>A0A9J5Z846_SOLCO</name>
<feature type="compositionally biased region" description="Basic and acidic residues" evidence="1">
    <location>
        <begin position="92"/>
        <end position="102"/>
    </location>
</feature>
<evidence type="ECO:0000256" key="1">
    <source>
        <dbReference type="SAM" id="MobiDB-lite"/>
    </source>
</evidence>
<dbReference type="OrthoDB" id="10056939at2759"/>
<sequence length="135" mass="15600">MPTPKREENTSSKFPTSIYSSLPRIRTIRLLSMSQKTRGASGGNLGVFKILWLLWWFEFKEVVELFPSNSSPGSLPGKSPLKNSSSSSLKRLKNEEQNREEDKAKLVEEIGFQLKQKKKKNWFINQSKRNWHSNS</sequence>
<keyword evidence="3" id="KW-1185">Reference proteome</keyword>
<protein>
    <submittedName>
        <fullName evidence="2">Uncharacterized protein</fullName>
    </submittedName>
</protein>
<reference evidence="2 3" key="1">
    <citation type="submission" date="2020-09" db="EMBL/GenBank/DDBJ databases">
        <title>De no assembly of potato wild relative species, Solanum commersonii.</title>
        <authorList>
            <person name="Cho K."/>
        </authorList>
    </citation>
    <scope>NUCLEOTIDE SEQUENCE [LARGE SCALE GENOMIC DNA]</scope>
    <source>
        <strain evidence="2">LZ3.2</strain>
        <tissue evidence="2">Leaf</tissue>
    </source>
</reference>
<dbReference type="AlphaFoldDB" id="A0A9J5Z846"/>
<feature type="compositionally biased region" description="Low complexity" evidence="1">
    <location>
        <begin position="68"/>
        <end position="89"/>
    </location>
</feature>
<organism evidence="2 3">
    <name type="scientific">Solanum commersonii</name>
    <name type="common">Commerson's wild potato</name>
    <name type="synonym">Commerson's nightshade</name>
    <dbReference type="NCBI Taxonomy" id="4109"/>
    <lineage>
        <taxon>Eukaryota</taxon>
        <taxon>Viridiplantae</taxon>
        <taxon>Streptophyta</taxon>
        <taxon>Embryophyta</taxon>
        <taxon>Tracheophyta</taxon>
        <taxon>Spermatophyta</taxon>
        <taxon>Magnoliopsida</taxon>
        <taxon>eudicotyledons</taxon>
        <taxon>Gunneridae</taxon>
        <taxon>Pentapetalae</taxon>
        <taxon>asterids</taxon>
        <taxon>lamiids</taxon>
        <taxon>Solanales</taxon>
        <taxon>Solanaceae</taxon>
        <taxon>Solanoideae</taxon>
        <taxon>Solaneae</taxon>
        <taxon>Solanum</taxon>
    </lineage>
</organism>
<accession>A0A9J5Z846</accession>
<evidence type="ECO:0000313" key="3">
    <source>
        <dbReference type="Proteomes" id="UP000824120"/>
    </source>
</evidence>